<dbReference type="PROSITE" id="PS51257">
    <property type="entry name" value="PROKAR_LIPOPROTEIN"/>
    <property type="match status" value="1"/>
</dbReference>
<dbReference type="SUPFAM" id="SSF50331">
    <property type="entry name" value="MOP-like"/>
    <property type="match status" value="1"/>
</dbReference>
<dbReference type="InterPro" id="IPR008995">
    <property type="entry name" value="Mo/tungstate-bd_C_term_dom"/>
</dbReference>
<proteinExistence type="predicted"/>
<dbReference type="FunFam" id="3.40.50.300:FF:000042">
    <property type="entry name" value="Maltose/maltodextrin ABC transporter, ATP-binding protein"/>
    <property type="match status" value="1"/>
</dbReference>
<keyword evidence="3" id="KW-0547">Nucleotide-binding</keyword>
<dbReference type="EMBL" id="SOJT01000095">
    <property type="protein sequence ID" value="TET29157.1"/>
    <property type="molecule type" value="Genomic_DNA"/>
</dbReference>
<evidence type="ECO:0000256" key="5">
    <source>
        <dbReference type="ARBA" id="ARBA00022967"/>
    </source>
</evidence>
<name>A0A523TFQ1_UNCAE</name>
<dbReference type="GO" id="GO:0055052">
    <property type="term" value="C:ATP-binding cassette (ABC) transporter complex, substrate-binding subunit-containing"/>
    <property type="evidence" value="ECO:0007669"/>
    <property type="project" value="TreeGrafter"/>
</dbReference>
<evidence type="ECO:0000256" key="3">
    <source>
        <dbReference type="ARBA" id="ARBA00022741"/>
    </source>
</evidence>
<evidence type="ECO:0000259" key="7">
    <source>
        <dbReference type="PROSITE" id="PS50893"/>
    </source>
</evidence>
<dbReference type="GO" id="GO:0140359">
    <property type="term" value="F:ABC-type transporter activity"/>
    <property type="evidence" value="ECO:0007669"/>
    <property type="project" value="UniProtKB-ARBA"/>
</dbReference>
<dbReference type="SMART" id="SM00382">
    <property type="entry name" value="AAA"/>
    <property type="match status" value="1"/>
</dbReference>
<dbReference type="InterPro" id="IPR027417">
    <property type="entry name" value="P-loop_NTPase"/>
</dbReference>
<evidence type="ECO:0000256" key="4">
    <source>
        <dbReference type="ARBA" id="ARBA00022840"/>
    </source>
</evidence>
<dbReference type="Proteomes" id="UP000316517">
    <property type="component" value="Unassembled WGS sequence"/>
</dbReference>
<dbReference type="InterPro" id="IPR003593">
    <property type="entry name" value="AAA+_ATPase"/>
</dbReference>
<gene>
    <name evidence="8" type="ORF">E3J68_02215</name>
</gene>
<dbReference type="GO" id="GO:0016887">
    <property type="term" value="F:ATP hydrolysis activity"/>
    <property type="evidence" value="ECO:0007669"/>
    <property type="project" value="InterPro"/>
</dbReference>
<organism evidence="8 9">
    <name type="scientific">Aerophobetes bacterium</name>
    <dbReference type="NCBI Taxonomy" id="2030807"/>
    <lineage>
        <taxon>Bacteria</taxon>
        <taxon>Candidatus Aerophobota</taxon>
    </lineage>
</organism>
<keyword evidence="1" id="KW-0813">Transport</keyword>
<dbReference type="PROSITE" id="PS50893">
    <property type="entry name" value="ABC_TRANSPORTER_2"/>
    <property type="match status" value="1"/>
</dbReference>
<dbReference type="PROSITE" id="PS00211">
    <property type="entry name" value="ABC_TRANSPORTER_1"/>
    <property type="match status" value="1"/>
</dbReference>
<dbReference type="PANTHER" id="PTHR43875">
    <property type="entry name" value="MALTODEXTRIN IMPORT ATP-BINDING PROTEIN MSMX"/>
    <property type="match status" value="1"/>
</dbReference>
<dbReference type="PANTHER" id="PTHR43875:SF15">
    <property type="entry name" value="TREHALOSE IMPORT ATP-BINDING PROTEIN SUGC"/>
    <property type="match status" value="1"/>
</dbReference>
<dbReference type="AlphaFoldDB" id="A0A523TFQ1"/>
<dbReference type="InterPro" id="IPR003439">
    <property type="entry name" value="ABC_transporter-like_ATP-bd"/>
</dbReference>
<evidence type="ECO:0000256" key="1">
    <source>
        <dbReference type="ARBA" id="ARBA00022448"/>
    </source>
</evidence>
<sequence length="373" mass="42417">MAEVKVENLTKKYGRLIAVNNVSFSCKDGEFFSILGPSGAGKTTTLELIAGIKKPDSGDIYIGSSLVNDLSPQQRDVAMAFEKYSLYPHFSVYENIAFPLRAPTRKEKLSPKEERKKVEEMANLLGIGELLERRPQHLSGGQRQRVSLARAMVRRPKVYLLDEPIAHLDAKLKVSARTTLKRLADKLGITIIYVTHDYKEALALSDRILILREGIIEQVGTPEEVYLYPSSDFVGRIIGDLPINLIDSEVIKKDGKTFLKVEEEFSIQIPQDLVGLAEKVAREEDGRRRIRIGIRPIYVKVSKEKLSNASFELPVYAVEHKADSSIVSFELKDTFLIARTEERVNWRMSEKVWLDFEQKHLHFFKKTVDVSKK</sequence>
<evidence type="ECO:0000313" key="9">
    <source>
        <dbReference type="Proteomes" id="UP000316517"/>
    </source>
</evidence>
<dbReference type="SUPFAM" id="SSF52540">
    <property type="entry name" value="P-loop containing nucleoside triphosphate hydrolases"/>
    <property type="match status" value="1"/>
</dbReference>
<dbReference type="InterPro" id="IPR012340">
    <property type="entry name" value="NA-bd_OB-fold"/>
</dbReference>
<evidence type="ECO:0000256" key="2">
    <source>
        <dbReference type="ARBA" id="ARBA00022475"/>
    </source>
</evidence>
<keyword evidence="4 8" id="KW-0067">ATP-binding</keyword>
<reference evidence="8 9" key="1">
    <citation type="submission" date="2019-03" db="EMBL/GenBank/DDBJ databases">
        <title>Metabolic potential of uncultured bacteria and archaea associated with petroleum seepage in deep-sea sediments.</title>
        <authorList>
            <person name="Dong X."/>
            <person name="Hubert C."/>
        </authorList>
    </citation>
    <scope>NUCLEOTIDE SEQUENCE [LARGE SCALE GENOMIC DNA]</scope>
    <source>
        <strain evidence="8">E44_bin3</strain>
    </source>
</reference>
<dbReference type="Gene3D" id="3.40.50.300">
    <property type="entry name" value="P-loop containing nucleotide triphosphate hydrolases"/>
    <property type="match status" value="1"/>
</dbReference>
<dbReference type="InterPro" id="IPR017871">
    <property type="entry name" value="ABC_transporter-like_CS"/>
</dbReference>
<dbReference type="GO" id="GO:0005524">
    <property type="term" value="F:ATP binding"/>
    <property type="evidence" value="ECO:0007669"/>
    <property type="project" value="UniProtKB-KW"/>
</dbReference>
<keyword evidence="5" id="KW-1278">Translocase</keyword>
<dbReference type="Gene3D" id="2.40.50.100">
    <property type="match status" value="1"/>
</dbReference>
<evidence type="ECO:0000256" key="6">
    <source>
        <dbReference type="ARBA" id="ARBA00023136"/>
    </source>
</evidence>
<evidence type="ECO:0000313" key="8">
    <source>
        <dbReference type="EMBL" id="TET29157.1"/>
    </source>
</evidence>
<dbReference type="Gene3D" id="2.40.50.140">
    <property type="entry name" value="Nucleic acid-binding proteins"/>
    <property type="match status" value="1"/>
</dbReference>
<feature type="domain" description="ABC transporter" evidence="7">
    <location>
        <begin position="4"/>
        <end position="238"/>
    </location>
</feature>
<keyword evidence="6" id="KW-0472">Membrane</keyword>
<protein>
    <submittedName>
        <fullName evidence="8">ABC transporter ATP-binding protein</fullName>
    </submittedName>
</protein>
<dbReference type="InterPro" id="IPR047641">
    <property type="entry name" value="ABC_transpr_MalK/UgpC-like"/>
</dbReference>
<comment type="caution">
    <text evidence="8">The sequence shown here is derived from an EMBL/GenBank/DDBJ whole genome shotgun (WGS) entry which is preliminary data.</text>
</comment>
<dbReference type="Pfam" id="PF00005">
    <property type="entry name" value="ABC_tran"/>
    <property type="match status" value="1"/>
</dbReference>
<keyword evidence="2" id="KW-1003">Cell membrane</keyword>
<accession>A0A523TFQ1</accession>